<gene>
    <name evidence="3" type="ORF">A8L45_19775</name>
</gene>
<dbReference type="EMBL" id="LYBM01000050">
    <property type="protein sequence ID" value="ODA30643.1"/>
    <property type="molecule type" value="Genomic_DNA"/>
</dbReference>
<reference evidence="3 4" key="1">
    <citation type="submission" date="2016-05" db="EMBL/GenBank/DDBJ databases">
        <title>Genomic Taxonomy of the Vibrionaceae.</title>
        <authorList>
            <person name="Gomez-Gil B."/>
            <person name="Enciso-Ibarra J."/>
        </authorList>
    </citation>
    <scope>NUCLEOTIDE SEQUENCE [LARGE SCALE GENOMIC DNA]</scope>
    <source>
        <strain evidence="3 4">CAIM 1920</strain>
    </source>
</reference>
<protein>
    <submittedName>
        <fullName evidence="3">Chromosome partitioning protein ParA</fullName>
    </submittedName>
</protein>
<evidence type="ECO:0000259" key="2">
    <source>
        <dbReference type="Pfam" id="PF18607"/>
    </source>
</evidence>
<dbReference type="CDD" id="cd02042">
    <property type="entry name" value="ParAB_family"/>
    <property type="match status" value="1"/>
</dbReference>
<dbReference type="Pfam" id="PF13614">
    <property type="entry name" value="AAA_31"/>
    <property type="match status" value="1"/>
</dbReference>
<dbReference type="Gene3D" id="3.40.50.300">
    <property type="entry name" value="P-loop containing nucleotide triphosphate hydrolases"/>
    <property type="match status" value="1"/>
</dbReference>
<dbReference type="Pfam" id="PF18607">
    <property type="entry name" value="HTH_54"/>
    <property type="match status" value="1"/>
</dbReference>
<dbReference type="RefSeq" id="WP_068905081.1">
    <property type="nucleotide sequence ID" value="NZ_JBHUIF010000017.1"/>
</dbReference>
<proteinExistence type="predicted"/>
<dbReference type="InterPro" id="IPR025669">
    <property type="entry name" value="AAA_dom"/>
</dbReference>
<dbReference type="InterPro" id="IPR027417">
    <property type="entry name" value="P-loop_NTPase"/>
</dbReference>
<accession>A0A1C3EBM2</accession>
<evidence type="ECO:0000313" key="3">
    <source>
        <dbReference type="EMBL" id="ODA30643.1"/>
    </source>
</evidence>
<dbReference type="Gene3D" id="1.10.1660.30">
    <property type="match status" value="1"/>
</dbReference>
<dbReference type="AlphaFoldDB" id="A0A1C3EBM2"/>
<organism evidence="3 4">
    <name type="scientific">Veronia pacifica</name>
    <dbReference type="NCBI Taxonomy" id="1080227"/>
    <lineage>
        <taxon>Bacteria</taxon>
        <taxon>Pseudomonadati</taxon>
        <taxon>Pseudomonadota</taxon>
        <taxon>Gammaproteobacteria</taxon>
        <taxon>Vibrionales</taxon>
        <taxon>Vibrionaceae</taxon>
        <taxon>Veronia</taxon>
    </lineage>
</organism>
<dbReference type="PANTHER" id="PTHR13696">
    <property type="entry name" value="P-LOOP CONTAINING NUCLEOSIDE TRIPHOSPHATE HYDROLASE"/>
    <property type="match status" value="1"/>
</dbReference>
<dbReference type="InterPro" id="IPR050678">
    <property type="entry name" value="DNA_Partitioning_ATPase"/>
</dbReference>
<dbReference type="STRING" id="1080227.A8L45_19775"/>
<dbReference type="InterPro" id="IPR041250">
    <property type="entry name" value="HTH_54"/>
</dbReference>
<sequence length="399" mass="44012">MSSPNEQTNRIAERSLRMLSALTEQINSQKAELDATEYHQTFTKATVAKMPRLSKAIVDKTVSEMEEAGYEFAKRQAGSTRVYAMTIQNIIDIYRHRKVPSYRERRDGGFVINVGNLKGGVSKTVSTVSLAHGLRAHPHLLMEDLRILVIDLDPQSSATMFLAHNYAIGSVDNTAAQAMLQNVSREELHEEFIVSSGVPGVDLLPASIEDAFIASTWHELCAEHLPGQNVHAVLRDNLIEKVRGDYDFIFVDSGPHLDAFLTNALASADLLMTPVPPAQVDFHSTLKYLSRLPELMSIIEDSGCPLSLVANIGFMSKLANKADHKLCHSFAKEIFGGDMLDAALPRLDAFERCGESFDTVISANPVNYAGSTDALKSARVATEDFARAVFDRIEFIRSE</sequence>
<dbReference type="Proteomes" id="UP000094936">
    <property type="component" value="Unassembled WGS sequence"/>
</dbReference>
<comment type="caution">
    <text evidence="3">The sequence shown here is derived from an EMBL/GenBank/DDBJ whole genome shotgun (WGS) entry which is preliminary data.</text>
</comment>
<dbReference type="OrthoDB" id="6289637at2"/>
<evidence type="ECO:0000259" key="1">
    <source>
        <dbReference type="Pfam" id="PF13614"/>
    </source>
</evidence>
<evidence type="ECO:0000313" key="4">
    <source>
        <dbReference type="Proteomes" id="UP000094936"/>
    </source>
</evidence>
<dbReference type="PANTHER" id="PTHR13696:SF98">
    <property type="entry name" value="PLASMID PARTITION PROTEIN A"/>
    <property type="match status" value="1"/>
</dbReference>
<feature type="domain" description="AAA" evidence="1">
    <location>
        <begin position="111"/>
        <end position="279"/>
    </location>
</feature>
<dbReference type="SUPFAM" id="SSF52540">
    <property type="entry name" value="P-loop containing nucleoside triphosphate hydrolases"/>
    <property type="match status" value="1"/>
</dbReference>
<name>A0A1C3EBM2_9GAMM</name>
<feature type="domain" description="ParA helix turn helix" evidence="2">
    <location>
        <begin position="16"/>
        <end position="105"/>
    </location>
</feature>
<keyword evidence="4" id="KW-1185">Reference proteome</keyword>